<dbReference type="InterPro" id="IPR045632">
    <property type="entry name" value="DUF6314"/>
</dbReference>
<name>A0A9X1FW81_9RHOB</name>
<accession>A0A9X1FW81</accession>
<comment type="caution">
    <text evidence="2">The sequence shown here is derived from an EMBL/GenBank/DDBJ whole genome shotgun (WGS) entry which is preliminary data.</text>
</comment>
<evidence type="ECO:0000313" key="2">
    <source>
        <dbReference type="EMBL" id="MBW4708499.1"/>
    </source>
</evidence>
<gene>
    <name evidence="2" type="ORF">KX928_11965</name>
</gene>
<keyword evidence="3" id="KW-1185">Reference proteome</keyword>
<organism evidence="2 3">
    <name type="scientific">Roseobacter insulae</name>
    <dbReference type="NCBI Taxonomy" id="2859783"/>
    <lineage>
        <taxon>Bacteria</taxon>
        <taxon>Pseudomonadati</taxon>
        <taxon>Pseudomonadota</taxon>
        <taxon>Alphaproteobacteria</taxon>
        <taxon>Rhodobacterales</taxon>
        <taxon>Roseobacteraceae</taxon>
        <taxon>Roseobacter</taxon>
    </lineage>
</organism>
<sequence>MQTDPGARVLADFEGAWDLHRQIIHADGTTAMFQGVAVWTPEADGLIYRETGSLKMPQGAAMQSERQYRWAAGLDVYFDDGRFFHAVPARGGKATHWCDPDTYSVIYDFARWPVFTALWEVSGPRKSYSLHSHYSRR</sequence>
<feature type="domain" description="DUF6314" evidence="1">
    <location>
        <begin position="13"/>
        <end position="136"/>
    </location>
</feature>
<dbReference type="EMBL" id="JAHXDN010000003">
    <property type="protein sequence ID" value="MBW4708499.1"/>
    <property type="molecule type" value="Genomic_DNA"/>
</dbReference>
<reference evidence="2" key="1">
    <citation type="submission" date="2021-07" db="EMBL/GenBank/DDBJ databases">
        <title>Roseobacter insulae sp. nov., isolated from a tidal flat.</title>
        <authorList>
            <person name="Park S."/>
            <person name="Yoon J.-H."/>
        </authorList>
    </citation>
    <scope>NUCLEOTIDE SEQUENCE</scope>
    <source>
        <strain evidence="2">YSTF-M11</strain>
    </source>
</reference>
<dbReference type="AlphaFoldDB" id="A0A9X1FW81"/>
<dbReference type="Pfam" id="PF19834">
    <property type="entry name" value="DUF6314"/>
    <property type="match status" value="1"/>
</dbReference>
<evidence type="ECO:0000313" key="3">
    <source>
        <dbReference type="Proteomes" id="UP001138661"/>
    </source>
</evidence>
<dbReference type="Proteomes" id="UP001138661">
    <property type="component" value="Unassembled WGS sequence"/>
</dbReference>
<evidence type="ECO:0000259" key="1">
    <source>
        <dbReference type="Pfam" id="PF19834"/>
    </source>
</evidence>
<protein>
    <submittedName>
        <fullName evidence="2">Trigger factor</fullName>
    </submittedName>
</protein>
<proteinExistence type="predicted"/>
<dbReference type="RefSeq" id="WP_219502432.1">
    <property type="nucleotide sequence ID" value="NZ_JAHXDN010000003.1"/>
</dbReference>